<reference evidence="7 8" key="1">
    <citation type="submission" date="2024-03" db="EMBL/GenBank/DDBJ databases">
        <title>Actinomycetospora sp. OC33-EN06, a novel actinomycete isolated from wild orchid (Aerides multiflora).</title>
        <authorList>
            <person name="Suriyachadkun C."/>
        </authorList>
    </citation>
    <scope>NUCLEOTIDE SEQUENCE [LARGE SCALE GENOMIC DNA]</scope>
    <source>
        <strain evidence="7 8">OC33-EN06</strain>
    </source>
</reference>
<evidence type="ECO:0000256" key="3">
    <source>
        <dbReference type="ARBA" id="ARBA00022603"/>
    </source>
</evidence>
<dbReference type="InterPro" id="IPR050714">
    <property type="entry name" value="Cobalamin_biosynth_MTase"/>
</dbReference>
<keyword evidence="5" id="KW-0949">S-adenosyl-L-methionine</keyword>
<dbReference type="SUPFAM" id="SSF53790">
    <property type="entry name" value="Tetrapyrrole methylase"/>
    <property type="match status" value="1"/>
</dbReference>
<dbReference type="NCBIfam" id="TIGR02467">
    <property type="entry name" value="CbiE"/>
    <property type="match status" value="1"/>
</dbReference>
<dbReference type="Pfam" id="PF00590">
    <property type="entry name" value="TP_methylase"/>
    <property type="match status" value="1"/>
</dbReference>
<comment type="caution">
    <text evidence="7">The sequence shown here is derived from an EMBL/GenBank/DDBJ whole genome shotgun (WGS) entry which is preliminary data.</text>
</comment>
<dbReference type="EMBL" id="JBBEGL010000006">
    <property type="protein sequence ID" value="MEJ2889372.1"/>
    <property type="molecule type" value="Genomic_DNA"/>
</dbReference>
<keyword evidence="4" id="KW-0808">Transferase</keyword>
<dbReference type="InterPro" id="IPR014777">
    <property type="entry name" value="4pyrrole_Mease_sub1"/>
</dbReference>
<keyword evidence="3" id="KW-0489">Methyltransferase</keyword>
<dbReference type="InterPro" id="IPR012818">
    <property type="entry name" value="CbiE"/>
</dbReference>
<dbReference type="CDD" id="cd11644">
    <property type="entry name" value="Precorrin-6Y-MT"/>
    <property type="match status" value="1"/>
</dbReference>
<evidence type="ECO:0000256" key="2">
    <source>
        <dbReference type="ARBA" id="ARBA00022573"/>
    </source>
</evidence>
<accession>A0ABU8NBV0</accession>
<sequence length="400" mass="40904">MSVTVVGIGAEGWPGLGEPARRALEKADVVLGAPRQLALLPSLAASHVTWPSPLVPALPGLLAEHADRELAVLASGDPTFYGIGSAVLAHDPTAVVLPAPSSAALACARLGWAAQDVEVLSTVGRPLAAVRAALAPRRRLLVLVPDGETPAALARALTTWGHGAATMTVLGSLGAPTESRVDGRADTWSHAAGDPLAVVAIACPATPADELLGRAPGLPDDAYSHDGQLTKAEVRTLSVAALRPVPGALLWDVGGGAGSIGIEWMRHHPSCRAISVEVREDRAARIRENAATLGVPGLRVVVGRAPEALVGLEAPDAVFVGGGASAPGMLDAVWEALCPGGRLVVNTVTVEGEAALVAFRASRGGALRRIAVERVAPVGRFGGWRAFASVTQLIHRKEAA</sequence>
<dbReference type="PIRSF" id="PIRSF036428">
    <property type="entry name" value="CobL"/>
    <property type="match status" value="1"/>
</dbReference>
<dbReference type="RefSeq" id="WP_337716857.1">
    <property type="nucleotide sequence ID" value="NZ_JBBEGL010000006.1"/>
</dbReference>
<keyword evidence="8" id="KW-1185">Reference proteome</keyword>
<dbReference type="PANTHER" id="PTHR43182">
    <property type="entry name" value="COBALT-PRECORRIN-6B C(15)-METHYLTRANSFERASE (DECARBOXYLATING)"/>
    <property type="match status" value="1"/>
</dbReference>
<evidence type="ECO:0000313" key="8">
    <source>
        <dbReference type="Proteomes" id="UP001370100"/>
    </source>
</evidence>
<proteinExistence type="predicted"/>
<dbReference type="InterPro" id="IPR000878">
    <property type="entry name" value="4pyrrol_Mease"/>
</dbReference>
<keyword evidence="2" id="KW-0169">Cobalamin biosynthesis</keyword>
<dbReference type="CDD" id="cd02440">
    <property type="entry name" value="AdoMet_MTases"/>
    <property type="match status" value="1"/>
</dbReference>
<evidence type="ECO:0000313" key="7">
    <source>
        <dbReference type="EMBL" id="MEJ2889372.1"/>
    </source>
</evidence>
<evidence type="ECO:0000256" key="4">
    <source>
        <dbReference type="ARBA" id="ARBA00022679"/>
    </source>
</evidence>
<name>A0ABU8NBV0_9PSEU</name>
<evidence type="ECO:0000256" key="5">
    <source>
        <dbReference type="ARBA" id="ARBA00022691"/>
    </source>
</evidence>
<gene>
    <name evidence="7" type="primary">cbiE</name>
    <name evidence="7" type="ORF">WCD41_23130</name>
</gene>
<evidence type="ECO:0000256" key="1">
    <source>
        <dbReference type="ARBA" id="ARBA00004953"/>
    </source>
</evidence>
<dbReference type="InterPro" id="IPR029063">
    <property type="entry name" value="SAM-dependent_MTases_sf"/>
</dbReference>
<dbReference type="Gene3D" id="3.40.1010.10">
    <property type="entry name" value="Cobalt-precorrin-4 Transmethylase, Domain 1"/>
    <property type="match status" value="1"/>
</dbReference>
<protein>
    <submittedName>
        <fullName evidence="7">Precorrin-6y C5,15-methyltransferase (Decarboxylating) subunit CbiE</fullName>
    </submittedName>
</protein>
<evidence type="ECO:0000259" key="6">
    <source>
        <dbReference type="Pfam" id="PF00590"/>
    </source>
</evidence>
<dbReference type="Gene3D" id="3.40.50.150">
    <property type="entry name" value="Vaccinia Virus protein VP39"/>
    <property type="match status" value="1"/>
</dbReference>
<dbReference type="InterPro" id="IPR035996">
    <property type="entry name" value="4pyrrol_Methylase_sf"/>
</dbReference>
<dbReference type="Proteomes" id="UP001370100">
    <property type="component" value="Unassembled WGS sequence"/>
</dbReference>
<dbReference type="NCBIfam" id="TIGR02469">
    <property type="entry name" value="CbiT"/>
    <property type="match status" value="1"/>
</dbReference>
<organism evidence="7 8">
    <name type="scientific">Actinomycetospora aeridis</name>
    <dbReference type="NCBI Taxonomy" id="3129231"/>
    <lineage>
        <taxon>Bacteria</taxon>
        <taxon>Bacillati</taxon>
        <taxon>Actinomycetota</taxon>
        <taxon>Actinomycetes</taxon>
        <taxon>Pseudonocardiales</taxon>
        <taxon>Pseudonocardiaceae</taxon>
        <taxon>Actinomycetospora</taxon>
    </lineage>
</organism>
<comment type="pathway">
    <text evidence="1">Cofactor biosynthesis; adenosylcobalamin biosynthesis.</text>
</comment>
<feature type="domain" description="Tetrapyrrole methylase" evidence="6">
    <location>
        <begin position="3"/>
        <end position="184"/>
    </location>
</feature>
<dbReference type="InterPro" id="IPR014008">
    <property type="entry name" value="Cbl_synth_MTase_CbiT"/>
</dbReference>
<dbReference type="SUPFAM" id="SSF53335">
    <property type="entry name" value="S-adenosyl-L-methionine-dependent methyltransferases"/>
    <property type="match status" value="1"/>
</dbReference>
<dbReference type="InterPro" id="IPR006365">
    <property type="entry name" value="Cbl_synth_CobL"/>
</dbReference>
<dbReference type="PANTHER" id="PTHR43182:SF1">
    <property type="entry name" value="COBALT-PRECORRIN-7 C(5)-METHYLTRANSFERASE"/>
    <property type="match status" value="1"/>
</dbReference>